<dbReference type="EMBL" id="SIHO01000002">
    <property type="protein sequence ID" value="TFU02916.1"/>
    <property type="molecule type" value="Genomic_DNA"/>
</dbReference>
<protein>
    <submittedName>
        <fullName evidence="2">Complex I NDUFA9 subunit family protein</fullName>
    </submittedName>
</protein>
<feature type="domain" description="NAD-dependent epimerase/dehydratase" evidence="1">
    <location>
        <begin position="16"/>
        <end position="223"/>
    </location>
</feature>
<name>A0A4Y9ELG2_9SPHN</name>
<dbReference type="InterPro" id="IPR051207">
    <property type="entry name" value="ComplexI_NDUFA9_subunit"/>
</dbReference>
<dbReference type="OrthoDB" id="9776313at2"/>
<proteinExistence type="predicted"/>
<dbReference type="Gene3D" id="3.40.50.720">
    <property type="entry name" value="NAD(P)-binding Rossmann-like Domain"/>
    <property type="match status" value="1"/>
</dbReference>
<dbReference type="AlphaFoldDB" id="A0A4Y9ELG2"/>
<reference evidence="2 3" key="1">
    <citation type="submission" date="2019-02" db="EMBL/GenBank/DDBJ databases">
        <title>Polymorphobacter sp. isolated from the lake at the Tibet of China.</title>
        <authorList>
            <person name="Li A."/>
        </authorList>
    </citation>
    <scope>NUCLEOTIDE SEQUENCE [LARGE SCALE GENOMIC DNA]</scope>
    <source>
        <strain evidence="2 3">DJ1R-1</strain>
    </source>
</reference>
<comment type="caution">
    <text evidence="2">The sequence shown here is derived from an EMBL/GenBank/DDBJ whole genome shotgun (WGS) entry which is preliminary data.</text>
</comment>
<evidence type="ECO:0000259" key="1">
    <source>
        <dbReference type="Pfam" id="PF01370"/>
    </source>
</evidence>
<keyword evidence="3" id="KW-1185">Reference proteome</keyword>
<organism evidence="2 3">
    <name type="scientific">Glacieibacterium arshaanense</name>
    <dbReference type="NCBI Taxonomy" id="2511025"/>
    <lineage>
        <taxon>Bacteria</taxon>
        <taxon>Pseudomonadati</taxon>
        <taxon>Pseudomonadota</taxon>
        <taxon>Alphaproteobacteria</taxon>
        <taxon>Sphingomonadales</taxon>
        <taxon>Sphingosinicellaceae</taxon>
        <taxon>Glacieibacterium</taxon>
    </lineage>
</organism>
<evidence type="ECO:0000313" key="3">
    <source>
        <dbReference type="Proteomes" id="UP000297737"/>
    </source>
</evidence>
<dbReference type="CDD" id="cd05271">
    <property type="entry name" value="NDUFA9_like_SDR_a"/>
    <property type="match status" value="1"/>
</dbReference>
<dbReference type="GO" id="GO:0044877">
    <property type="term" value="F:protein-containing complex binding"/>
    <property type="evidence" value="ECO:0007669"/>
    <property type="project" value="TreeGrafter"/>
</dbReference>
<dbReference type="Pfam" id="PF01370">
    <property type="entry name" value="Epimerase"/>
    <property type="match status" value="1"/>
</dbReference>
<dbReference type="Proteomes" id="UP000297737">
    <property type="component" value="Unassembled WGS sequence"/>
</dbReference>
<dbReference type="PANTHER" id="PTHR12126:SF11">
    <property type="entry name" value="NADH DEHYDROGENASE [UBIQUINONE] 1 ALPHA SUBCOMPLEX SUBUNIT 9, MITOCHONDRIAL"/>
    <property type="match status" value="1"/>
</dbReference>
<sequence length="322" mass="34308">MQLFDTRRLGPDGLAVIVGGSGFIGRYLVQELARTGVRIRVVVRNEPAALFLKPLGSLGQIEIISADVRSPASLAQAFDGATLGVNLVGILDESGQKFDSVQHLGAAAVARAAAHAGVEAFVHVSAIGAASDSPAQYARSKGDGEAAVRKLLPVATIVRPSIVYGPEDAFLNRFAGLARSLPVMPVIAGDTKFQPVYVRDVARAIVVALADPARFGGKTYDLGGPRVYTFRALLAWILKEIRIDKPLVDIPPFAAKAMAQLGKVLPGMPMTYDQWLMLQSDNVAVLPGLAEFGIDPTPMEAIAPGYLERFRTAGRFHRDRAA</sequence>
<dbReference type="InterPro" id="IPR001509">
    <property type="entry name" value="Epimerase_deHydtase"/>
</dbReference>
<dbReference type="InterPro" id="IPR036291">
    <property type="entry name" value="NAD(P)-bd_dom_sf"/>
</dbReference>
<dbReference type="SUPFAM" id="SSF51735">
    <property type="entry name" value="NAD(P)-binding Rossmann-fold domains"/>
    <property type="match status" value="1"/>
</dbReference>
<gene>
    <name evidence="2" type="ORF">EUV02_06815</name>
</gene>
<accession>A0A4Y9ELG2</accession>
<evidence type="ECO:0000313" key="2">
    <source>
        <dbReference type="EMBL" id="TFU02916.1"/>
    </source>
</evidence>
<dbReference type="PANTHER" id="PTHR12126">
    <property type="entry name" value="NADH-UBIQUINONE OXIDOREDUCTASE 39 KDA SUBUNIT-RELATED"/>
    <property type="match status" value="1"/>
</dbReference>